<protein>
    <submittedName>
        <fullName evidence="2">Uncharacterized protein</fullName>
    </submittedName>
</protein>
<organism evidence="2 3">
    <name type="scientific">Synaphobranchus kaupii</name>
    <name type="common">Kaup's arrowtooth eel</name>
    <dbReference type="NCBI Taxonomy" id="118154"/>
    <lineage>
        <taxon>Eukaryota</taxon>
        <taxon>Metazoa</taxon>
        <taxon>Chordata</taxon>
        <taxon>Craniata</taxon>
        <taxon>Vertebrata</taxon>
        <taxon>Euteleostomi</taxon>
        <taxon>Actinopterygii</taxon>
        <taxon>Neopterygii</taxon>
        <taxon>Teleostei</taxon>
        <taxon>Anguilliformes</taxon>
        <taxon>Synaphobranchidae</taxon>
        <taxon>Synaphobranchus</taxon>
    </lineage>
</organism>
<accession>A0A9Q1EK05</accession>
<keyword evidence="3" id="KW-1185">Reference proteome</keyword>
<dbReference type="EMBL" id="JAINUF010000016">
    <property type="protein sequence ID" value="KAJ8340179.1"/>
    <property type="molecule type" value="Genomic_DNA"/>
</dbReference>
<proteinExistence type="predicted"/>
<feature type="region of interest" description="Disordered" evidence="1">
    <location>
        <begin position="1"/>
        <end position="35"/>
    </location>
</feature>
<evidence type="ECO:0000313" key="2">
    <source>
        <dbReference type="EMBL" id="KAJ8340179.1"/>
    </source>
</evidence>
<comment type="caution">
    <text evidence="2">The sequence shown here is derived from an EMBL/GenBank/DDBJ whole genome shotgun (WGS) entry which is preliminary data.</text>
</comment>
<dbReference type="Proteomes" id="UP001152622">
    <property type="component" value="Chromosome 16"/>
</dbReference>
<name>A0A9Q1EK05_SYNKA</name>
<evidence type="ECO:0000256" key="1">
    <source>
        <dbReference type="SAM" id="MobiDB-lite"/>
    </source>
</evidence>
<feature type="region of interest" description="Disordered" evidence="1">
    <location>
        <begin position="96"/>
        <end position="142"/>
    </location>
</feature>
<evidence type="ECO:0000313" key="3">
    <source>
        <dbReference type="Proteomes" id="UP001152622"/>
    </source>
</evidence>
<dbReference type="AlphaFoldDB" id="A0A9Q1EK05"/>
<reference evidence="2" key="1">
    <citation type="journal article" date="2023" name="Science">
        <title>Genome structures resolve the early diversification of teleost fishes.</title>
        <authorList>
            <person name="Parey E."/>
            <person name="Louis A."/>
            <person name="Montfort J."/>
            <person name="Bouchez O."/>
            <person name="Roques C."/>
            <person name="Iampietro C."/>
            <person name="Lluch J."/>
            <person name="Castinel A."/>
            <person name="Donnadieu C."/>
            <person name="Desvignes T."/>
            <person name="Floi Bucao C."/>
            <person name="Jouanno E."/>
            <person name="Wen M."/>
            <person name="Mejri S."/>
            <person name="Dirks R."/>
            <person name="Jansen H."/>
            <person name="Henkel C."/>
            <person name="Chen W.J."/>
            <person name="Zahm M."/>
            <person name="Cabau C."/>
            <person name="Klopp C."/>
            <person name="Thompson A.W."/>
            <person name="Robinson-Rechavi M."/>
            <person name="Braasch I."/>
            <person name="Lecointre G."/>
            <person name="Bobe J."/>
            <person name="Postlethwait J.H."/>
            <person name="Berthelot C."/>
            <person name="Roest Crollius H."/>
            <person name="Guiguen Y."/>
        </authorList>
    </citation>
    <scope>NUCLEOTIDE SEQUENCE</scope>
    <source>
        <strain evidence="2">WJC10195</strain>
    </source>
</reference>
<gene>
    <name evidence="2" type="ORF">SKAU_G00348120</name>
</gene>
<sequence length="142" mass="14379">MNGILERSGVTRGNRHPPCSPPHRENGASPARLTKPRTANCSFQGLRGCGTASVKATEAGWLAVVFSGLLGRALKAADRNQSSGPFPSPAVTLADGLGVGGFGSSRPKQLQSEGGGGAGEEGCGDDTYGVMPGYGSYTRADG</sequence>